<keyword evidence="6" id="KW-0449">Lipoprotein</keyword>
<evidence type="ECO:0000256" key="6">
    <source>
        <dbReference type="ARBA" id="ARBA00023288"/>
    </source>
</evidence>
<keyword evidence="5" id="KW-0106">Calcium</keyword>
<evidence type="ECO:0000256" key="3">
    <source>
        <dbReference type="ARBA" id="ARBA00022723"/>
    </source>
</evidence>
<comment type="similarity">
    <text evidence="1">Belongs to the recoverin family.</text>
</comment>
<dbReference type="GO" id="GO:0005509">
    <property type="term" value="F:calcium ion binding"/>
    <property type="evidence" value="ECO:0007669"/>
    <property type="project" value="InterPro"/>
</dbReference>
<accession>A0A2T7NRQ7</accession>
<dbReference type="PRINTS" id="PR00450">
    <property type="entry name" value="RECOVERIN"/>
</dbReference>
<dbReference type="InterPro" id="IPR018247">
    <property type="entry name" value="EF_Hand_1_Ca_BS"/>
</dbReference>
<feature type="domain" description="EF-hand" evidence="7">
    <location>
        <begin position="144"/>
        <end position="179"/>
    </location>
</feature>
<dbReference type="InterPro" id="IPR028846">
    <property type="entry name" value="Recoverin"/>
</dbReference>
<keyword evidence="4" id="KW-0677">Repeat</keyword>
<feature type="domain" description="EF-hand" evidence="7">
    <location>
        <begin position="96"/>
        <end position="131"/>
    </location>
</feature>
<dbReference type="SMART" id="SM00054">
    <property type="entry name" value="EFh"/>
    <property type="match status" value="3"/>
</dbReference>
<evidence type="ECO:0000313" key="9">
    <source>
        <dbReference type="Proteomes" id="UP000245119"/>
    </source>
</evidence>
<sequence length="413" mass="46294">MGKQNSKLKPEVLEDLRNNTQFTEEELQEWYKGFLKDCPSGNLSVDEFKKIYGNFFPYGDASKFAEHVFRTFDTNGDGSIDFREFICALSVTSRGKLDQKLRWAFSMYDLDGNGYISRQEMLEIVTAIYKMVGTVMKMPEDESTPEKRTDKIFRQMDKNLDGKLSLEEFIEGAMNDPSIVRLLQCDPQSNQTAFVARRQISAQRIKPDELLGASARPTFENPGLNIPFCPVVMSNHILSFSSGDQNTYADFNDRPGGDGCRIGCDRRLLRVISGAESEASEPVQQELFTRRIPPTPAPIVLILWKRTDPQRHWPTWRSSNGNDCVVQGGESNLHLPAFIKPNGRSRAGWLVCLGPGIVAQFIPANLAVSHTGETSKPLCPVTVVVNSTAVQSTLQKGKGVRDVQKKKKDNECD</sequence>
<dbReference type="AlphaFoldDB" id="A0A2T7NRQ7"/>
<evidence type="ECO:0000256" key="1">
    <source>
        <dbReference type="ARBA" id="ARBA00006049"/>
    </source>
</evidence>
<evidence type="ECO:0000313" key="8">
    <source>
        <dbReference type="EMBL" id="PVD23861.1"/>
    </source>
</evidence>
<dbReference type="InterPro" id="IPR002048">
    <property type="entry name" value="EF_hand_dom"/>
</dbReference>
<evidence type="ECO:0000256" key="4">
    <source>
        <dbReference type="ARBA" id="ARBA00022737"/>
    </source>
</evidence>
<comment type="caution">
    <text evidence="8">The sequence shown here is derived from an EMBL/GenBank/DDBJ whole genome shotgun (WGS) entry which is preliminary data.</text>
</comment>
<evidence type="ECO:0000259" key="7">
    <source>
        <dbReference type="PROSITE" id="PS50222"/>
    </source>
</evidence>
<keyword evidence="2" id="KW-0519">Myristate</keyword>
<name>A0A2T7NRQ7_POMCA</name>
<dbReference type="CDD" id="cd00051">
    <property type="entry name" value="EFh"/>
    <property type="match status" value="2"/>
</dbReference>
<keyword evidence="9" id="KW-1185">Reference proteome</keyword>
<dbReference type="Gene3D" id="1.10.238.10">
    <property type="entry name" value="EF-hand"/>
    <property type="match status" value="1"/>
</dbReference>
<dbReference type="SUPFAM" id="SSF47473">
    <property type="entry name" value="EF-hand"/>
    <property type="match status" value="1"/>
</dbReference>
<protein>
    <recommendedName>
        <fullName evidence="7">EF-hand domain-containing protein</fullName>
    </recommendedName>
</protein>
<dbReference type="PROSITE" id="PS50222">
    <property type="entry name" value="EF_HAND_2"/>
    <property type="match status" value="3"/>
</dbReference>
<evidence type="ECO:0000256" key="5">
    <source>
        <dbReference type="ARBA" id="ARBA00022837"/>
    </source>
</evidence>
<dbReference type="STRING" id="400727.A0A2T7NRQ7"/>
<dbReference type="Pfam" id="PF13499">
    <property type="entry name" value="EF-hand_7"/>
    <property type="match status" value="1"/>
</dbReference>
<reference evidence="8 9" key="1">
    <citation type="submission" date="2018-04" db="EMBL/GenBank/DDBJ databases">
        <title>The genome of golden apple snail Pomacea canaliculata provides insight into stress tolerance and invasive adaptation.</title>
        <authorList>
            <person name="Liu C."/>
            <person name="Liu B."/>
            <person name="Ren Y."/>
            <person name="Zhang Y."/>
            <person name="Wang H."/>
            <person name="Li S."/>
            <person name="Jiang F."/>
            <person name="Yin L."/>
            <person name="Zhang G."/>
            <person name="Qian W."/>
            <person name="Fan W."/>
        </authorList>
    </citation>
    <scope>NUCLEOTIDE SEQUENCE [LARGE SCALE GENOMIC DNA]</scope>
    <source>
        <strain evidence="8">SZHN2017</strain>
        <tissue evidence="8">Muscle</tissue>
    </source>
</reference>
<evidence type="ECO:0000256" key="2">
    <source>
        <dbReference type="ARBA" id="ARBA00022707"/>
    </source>
</evidence>
<dbReference type="FunFam" id="1.10.238.10:FF:000009">
    <property type="entry name" value="Visinin-like protein 1"/>
    <property type="match status" value="1"/>
</dbReference>
<dbReference type="PROSITE" id="PS00018">
    <property type="entry name" value="EF_HAND_1"/>
    <property type="match status" value="2"/>
</dbReference>
<gene>
    <name evidence="8" type="ORF">C0Q70_17135</name>
</gene>
<feature type="domain" description="EF-hand" evidence="7">
    <location>
        <begin position="60"/>
        <end position="95"/>
    </location>
</feature>
<dbReference type="EMBL" id="PZQS01000010">
    <property type="protein sequence ID" value="PVD23861.1"/>
    <property type="molecule type" value="Genomic_DNA"/>
</dbReference>
<dbReference type="Proteomes" id="UP000245119">
    <property type="component" value="Linkage Group LG10"/>
</dbReference>
<dbReference type="Pfam" id="PF00036">
    <property type="entry name" value="EF-hand_1"/>
    <property type="match status" value="1"/>
</dbReference>
<dbReference type="OrthoDB" id="191686at2759"/>
<keyword evidence="3" id="KW-0479">Metal-binding</keyword>
<dbReference type="PANTHER" id="PTHR23055:SF178">
    <property type="entry name" value="NEUROCALCIN HOMOLOG"/>
    <property type="match status" value="1"/>
</dbReference>
<proteinExistence type="inferred from homology"/>
<organism evidence="8 9">
    <name type="scientific">Pomacea canaliculata</name>
    <name type="common">Golden apple snail</name>
    <dbReference type="NCBI Taxonomy" id="400727"/>
    <lineage>
        <taxon>Eukaryota</taxon>
        <taxon>Metazoa</taxon>
        <taxon>Spiralia</taxon>
        <taxon>Lophotrochozoa</taxon>
        <taxon>Mollusca</taxon>
        <taxon>Gastropoda</taxon>
        <taxon>Caenogastropoda</taxon>
        <taxon>Architaenioglossa</taxon>
        <taxon>Ampullarioidea</taxon>
        <taxon>Ampullariidae</taxon>
        <taxon>Pomacea</taxon>
    </lineage>
</organism>
<dbReference type="InterPro" id="IPR011992">
    <property type="entry name" value="EF-hand-dom_pair"/>
</dbReference>
<dbReference type="PANTHER" id="PTHR23055">
    <property type="entry name" value="CALCIUM BINDING PROTEINS"/>
    <property type="match status" value="1"/>
</dbReference>